<dbReference type="Pfam" id="PF08668">
    <property type="entry name" value="HDOD"/>
    <property type="match status" value="1"/>
</dbReference>
<reference evidence="2 3" key="1">
    <citation type="submission" date="2020-04" db="EMBL/GenBank/DDBJ databases">
        <title>Massilia sp. nov., a cold adapted bacteria isolated from Arctic soil.</title>
        <authorList>
            <person name="Son J."/>
            <person name="Ka J.-O."/>
        </authorList>
    </citation>
    <scope>NUCLEOTIDE SEQUENCE [LARGE SCALE GENOMIC DNA]</scope>
    <source>
        <strain evidence="2 3">ML15P13</strain>
    </source>
</reference>
<dbReference type="RefSeq" id="WP_171081229.1">
    <property type="nucleotide sequence ID" value="NZ_JABAIV010000001.1"/>
</dbReference>
<evidence type="ECO:0000313" key="2">
    <source>
        <dbReference type="EMBL" id="NNG22140.1"/>
    </source>
</evidence>
<dbReference type="EMBL" id="JABAIV010000001">
    <property type="protein sequence ID" value="NNG22140.1"/>
    <property type="molecule type" value="Genomic_DNA"/>
</dbReference>
<dbReference type="PANTHER" id="PTHR33525:SF3">
    <property type="entry name" value="RIBONUCLEASE Y"/>
    <property type="match status" value="1"/>
</dbReference>
<evidence type="ECO:0000259" key="1">
    <source>
        <dbReference type="PROSITE" id="PS51833"/>
    </source>
</evidence>
<dbReference type="SUPFAM" id="SSF109604">
    <property type="entry name" value="HD-domain/PDEase-like"/>
    <property type="match status" value="1"/>
</dbReference>
<proteinExistence type="predicted"/>
<protein>
    <submittedName>
        <fullName evidence="2">HDOD domain-containing protein</fullName>
    </submittedName>
</protein>
<keyword evidence="3" id="KW-1185">Reference proteome</keyword>
<comment type="caution">
    <text evidence="2">The sequence shown here is derived from an EMBL/GenBank/DDBJ whole genome shotgun (WGS) entry which is preliminary data.</text>
</comment>
<evidence type="ECO:0000313" key="3">
    <source>
        <dbReference type="Proteomes" id="UP000533905"/>
    </source>
</evidence>
<dbReference type="Gene3D" id="1.10.3210.10">
    <property type="entry name" value="Hypothetical protein af1432"/>
    <property type="match status" value="1"/>
</dbReference>
<dbReference type="AlphaFoldDB" id="A0A7Y2JW55"/>
<gene>
    <name evidence="2" type="ORF">HGB41_03890</name>
</gene>
<dbReference type="Proteomes" id="UP000533905">
    <property type="component" value="Unassembled WGS sequence"/>
</dbReference>
<dbReference type="PROSITE" id="PS51833">
    <property type="entry name" value="HDOD"/>
    <property type="match status" value="1"/>
</dbReference>
<dbReference type="InterPro" id="IPR013976">
    <property type="entry name" value="HDOD"/>
</dbReference>
<dbReference type="InterPro" id="IPR052340">
    <property type="entry name" value="RNase_Y/CdgJ"/>
</dbReference>
<organism evidence="2 3">
    <name type="scientific">Telluria aromaticivorans</name>
    <dbReference type="NCBI Taxonomy" id="2725995"/>
    <lineage>
        <taxon>Bacteria</taxon>
        <taxon>Pseudomonadati</taxon>
        <taxon>Pseudomonadota</taxon>
        <taxon>Betaproteobacteria</taxon>
        <taxon>Burkholderiales</taxon>
        <taxon>Oxalobacteraceae</taxon>
        <taxon>Telluria group</taxon>
        <taxon>Telluria</taxon>
    </lineage>
</organism>
<name>A0A7Y2JW55_9BURK</name>
<dbReference type="PANTHER" id="PTHR33525">
    <property type="match status" value="1"/>
</dbReference>
<accession>A0A7Y2JW55</accession>
<sequence>MKKWIDRLLGGTSKETDAAPGPVPAAAVDGDDMAAEIDSAFYRWLAASHGTNAKPEVEEAILAEVLALADDPENASGLVPRIPDLVAQLLNALSDENISSAAVAAEVGRDLVLVAEVIREANSAYYRPAKPIETLDGAVAMLGLNGLRMLLARIAFRPLVRVKVQGVARAVAPNVWRHSERCAFAASVMAPGLSASVFEAYLAGLMQNVGLQVAFQVADRHCEGKVPGSGSFGIELFAASRRLSSVIAQHWDFPADVVEAIAKAGEPDAPDASHLTQALAQGDRIAKLRLLIDGVVIELDDSFVTKGLNGFQRRCLGKLAELAD</sequence>
<feature type="domain" description="HDOD" evidence="1">
    <location>
        <begin position="79"/>
        <end position="267"/>
    </location>
</feature>